<dbReference type="AlphaFoldDB" id="A0A4C1VP12"/>
<comment type="caution">
    <text evidence="1">The sequence shown here is derived from an EMBL/GenBank/DDBJ whole genome shotgun (WGS) entry which is preliminary data.</text>
</comment>
<evidence type="ECO:0000313" key="1">
    <source>
        <dbReference type="EMBL" id="GBP40866.1"/>
    </source>
</evidence>
<name>A0A4C1VP12_EUMVA</name>
<keyword evidence="2" id="KW-1185">Reference proteome</keyword>
<reference evidence="1 2" key="1">
    <citation type="journal article" date="2019" name="Commun. Biol.">
        <title>The bagworm genome reveals a unique fibroin gene that provides high tensile strength.</title>
        <authorList>
            <person name="Kono N."/>
            <person name="Nakamura H."/>
            <person name="Ohtoshi R."/>
            <person name="Tomita M."/>
            <person name="Numata K."/>
            <person name="Arakawa K."/>
        </authorList>
    </citation>
    <scope>NUCLEOTIDE SEQUENCE [LARGE SCALE GENOMIC DNA]</scope>
</reference>
<organism evidence="1 2">
    <name type="scientific">Eumeta variegata</name>
    <name type="common">Bagworm moth</name>
    <name type="synonym">Eumeta japonica</name>
    <dbReference type="NCBI Taxonomy" id="151549"/>
    <lineage>
        <taxon>Eukaryota</taxon>
        <taxon>Metazoa</taxon>
        <taxon>Ecdysozoa</taxon>
        <taxon>Arthropoda</taxon>
        <taxon>Hexapoda</taxon>
        <taxon>Insecta</taxon>
        <taxon>Pterygota</taxon>
        <taxon>Neoptera</taxon>
        <taxon>Endopterygota</taxon>
        <taxon>Lepidoptera</taxon>
        <taxon>Glossata</taxon>
        <taxon>Ditrysia</taxon>
        <taxon>Tineoidea</taxon>
        <taxon>Psychidae</taxon>
        <taxon>Oiketicinae</taxon>
        <taxon>Eumeta</taxon>
    </lineage>
</organism>
<dbReference type="Proteomes" id="UP000299102">
    <property type="component" value="Unassembled WGS sequence"/>
</dbReference>
<accession>A0A4C1VP12</accession>
<evidence type="ECO:0000313" key="2">
    <source>
        <dbReference type="Proteomes" id="UP000299102"/>
    </source>
</evidence>
<dbReference type="EMBL" id="BGZK01000389">
    <property type="protein sequence ID" value="GBP40866.1"/>
    <property type="molecule type" value="Genomic_DNA"/>
</dbReference>
<protein>
    <submittedName>
        <fullName evidence="1">Uncharacterized protein</fullName>
    </submittedName>
</protein>
<sequence>MSNVSKYSDLNGSSFSSIFCLAEEQGCTSNSHPSDLVLLASSRSGLDSPTIDCNIAHIAVYGTGIHHTDIGAQYTLNLDHDPDLAFSLLDKTVSLSDSYVKGT</sequence>
<proteinExistence type="predicted"/>
<gene>
    <name evidence="1" type="ORF">EVAR_88927_1</name>
</gene>